<dbReference type="InterPro" id="IPR029228">
    <property type="entry name" value="Alkyl_sulf_dimr"/>
</dbReference>
<keyword evidence="2" id="KW-0378">Hydrolase</keyword>
<comment type="similarity">
    <text evidence="4">Belongs to the metallo-beta-lactamase superfamily. Type III sulfatase family.</text>
</comment>
<dbReference type="Gene3D" id="3.30.1050.10">
    <property type="entry name" value="SCP2 sterol-binding domain"/>
    <property type="match status" value="1"/>
</dbReference>
<dbReference type="EMBL" id="JH611156">
    <property type="protein sequence ID" value="EJP72189.1"/>
    <property type="molecule type" value="Genomic_DNA"/>
</dbReference>
<keyword evidence="3" id="KW-0862">Zinc</keyword>
<dbReference type="GO" id="GO:0046983">
    <property type="term" value="F:protein dimerization activity"/>
    <property type="evidence" value="ECO:0007669"/>
    <property type="project" value="InterPro"/>
</dbReference>
<dbReference type="Pfam" id="PF14863">
    <property type="entry name" value="Alkyl_sulf_dimr"/>
    <property type="match status" value="1"/>
</dbReference>
<dbReference type="CDD" id="cd07710">
    <property type="entry name" value="arylsulfatase_Sdsa1-like_MBL-fold"/>
    <property type="match status" value="1"/>
</dbReference>
<dbReference type="Gene3D" id="1.25.40.880">
    <property type="entry name" value="Alkyl sulfatase, dimerisation domain"/>
    <property type="match status" value="1"/>
</dbReference>
<dbReference type="InterPro" id="IPR044097">
    <property type="entry name" value="Bds1/SdsA1_MBL-fold"/>
</dbReference>
<evidence type="ECO:0000256" key="3">
    <source>
        <dbReference type="ARBA" id="ARBA00022833"/>
    </source>
</evidence>
<dbReference type="InterPro" id="IPR029229">
    <property type="entry name" value="Alkyl_sulf_C"/>
</dbReference>
<organism evidence="6 7">
    <name type="scientific">SAR86 cluster bacterium SAR86A</name>
    <dbReference type="NCBI Taxonomy" id="1123866"/>
    <lineage>
        <taxon>Bacteria</taxon>
        <taxon>Pseudomonadati</taxon>
        <taxon>Pseudomonadota</taxon>
        <taxon>Gammaproteobacteria</taxon>
        <taxon>SAR86 cluster</taxon>
    </lineage>
</organism>
<sequence>MYKYAILTFLILTSCSKENLEFNVPTTSEVEKLIKHSDEFNQEVITFDTPGGKIHFAIGFGIANSIMVEGQDGNIIIDAADSRYDAEKIYELFRKKNSNPVKAIIYTHNHGDHTFGAAYYLDIQDYKPQIIAHEDTDYYVQRIIGILNPIITQRSARMFGTFLPEEELINVGIGPRLNVSKSPNGYVKPDLTFSDELKITISGIEIELYHAPGETNDQIFVWLPKHKSLMPGDNIYKTFPNLYTIRGTTHRDVTGWIESLDLMKSFYPEYLFPSHTRPVIGKNEINNIFITYRDAIQYIHDQTIRLMNAGYYPDEISEMIELPQNLSSSPFLYEFYGTVRWSVKSIFNGYLGWFNGNPAELDPLSRKEKAKRISKLAGGENELIKELRLAVDKEDMQWALELSDYLISLDLFNSEVKTLRQKALIHEGAKSSNPNKRNYFLSSALELNDEFELTNLMNIDDTFLNNLSIDTLFNVLSVRFNPEDHDGSLYKVCFNFSSGLVRSITLRNGVAVISNEAQNNCDLEVLTQEIELKRVLTGLKNPVSSISSGEIVVQGGNTEFLKFLAIFR</sequence>
<dbReference type="Proteomes" id="UP000010305">
    <property type="component" value="Unassembled WGS sequence"/>
</dbReference>
<dbReference type="SUPFAM" id="SSF55718">
    <property type="entry name" value="SCP-like"/>
    <property type="match status" value="1"/>
</dbReference>
<dbReference type="STRING" id="1123866.NT01SARS_0684"/>
<reference evidence="6 7" key="1">
    <citation type="journal article" date="2012" name="ISME J.">
        <title>Genomic insights to SAR86, an abundant and uncultivated marine bacterial lineage.</title>
        <authorList>
            <person name="Dupont C.L."/>
            <person name="Rusch D.B."/>
            <person name="Yooseph S."/>
            <person name="Lombardo M.J."/>
            <person name="Richter R.A."/>
            <person name="Valas R."/>
            <person name="Novotny M."/>
            <person name="Yee-Greenbaum J."/>
            <person name="Selengut J.D."/>
            <person name="Haft D.H."/>
            <person name="Halpern A.L."/>
            <person name="Lasken R.S."/>
            <person name="Nealson K."/>
            <person name="Friedman R."/>
            <person name="Venter J.C."/>
        </authorList>
    </citation>
    <scope>NUCLEOTIDE SEQUENCE [LARGE SCALE GENOMIC DNA]</scope>
</reference>
<dbReference type="SUPFAM" id="SSF56281">
    <property type="entry name" value="Metallo-hydrolase/oxidoreductase"/>
    <property type="match status" value="1"/>
</dbReference>
<accession>J4KS70</accession>
<dbReference type="InterPro" id="IPR036866">
    <property type="entry name" value="RibonucZ/Hydroxyglut_hydro"/>
</dbReference>
<dbReference type="PROSITE" id="PS51257">
    <property type="entry name" value="PROKAR_LIPOPROTEIN"/>
    <property type="match status" value="1"/>
</dbReference>
<evidence type="ECO:0000256" key="2">
    <source>
        <dbReference type="ARBA" id="ARBA00022801"/>
    </source>
</evidence>
<evidence type="ECO:0000313" key="6">
    <source>
        <dbReference type="EMBL" id="EJP72189.1"/>
    </source>
</evidence>
<dbReference type="GO" id="GO:0046872">
    <property type="term" value="F:metal ion binding"/>
    <property type="evidence" value="ECO:0007669"/>
    <property type="project" value="UniProtKB-KW"/>
</dbReference>
<dbReference type="InterPro" id="IPR038536">
    <property type="entry name" value="Alkyl/aryl-sulf_dimr_sf"/>
</dbReference>
<keyword evidence="1" id="KW-0479">Metal-binding</keyword>
<dbReference type="GO" id="GO:0018909">
    <property type="term" value="P:dodecyl sulfate metabolic process"/>
    <property type="evidence" value="ECO:0007669"/>
    <property type="project" value="InterPro"/>
</dbReference>
<dbReference type="Pfam" id="PF14864">
    <property type="entry name" value="Alkyl_sulf_C"/>
    <property type="match status" value="1"/>
</dbReference>
<dbReference type="AlphaFoldDB" id="J4KS70"/>
<evidence type="ECO:0000259" key="5">
    <source>
        <dbReference type="SMART" id="SM00849"/>
    </source>
</evidence>
<dbReference type="PANTHER" id="PTHR43223">
    <property type="entry name" value="ALKYL/ARYL-SULFATASE"/>
    <property type="match status" value="1"/>
</dbReference>
<name>J4KS70_9GAMM</name>
<evidence type="ECO:0000313" key="7">
    <source>
        <dbReference type="Proteomes" id="UP000010305"/>
    </source>
</evidence>
<proteinExistence type="inferred from homology"/>
<dbReference type="Gene3D" id="3.60.15.30">
    <property type="entry name" value="Metallo-beta-lactamase domain"/>
    <property type="match status" value="1"/>
</dbReference>
<gene>
    <name evidence="6" type="ORF">NT01SARS_0684</name>
</gene>
<dbReference type="HOGENOM" id="CLU_014655_0_1_6"/>
<protein>
    <submittedName>
        <fullName evidence="6">Beta-lactamase domain protein</fullName>
    </submittedName>
</protein>
<evidence type="ECO:0000256" key="1">
    <source>
        <dbReference type="ARBA" id="ARBA00022723"/>
    </source>
</evidence>
<dbReference type="PANTHER" id="PTHR43223:SF1">
    <property type="entry name" value="ALKYL_ARYL-SULFATASE BDS1"/>
    <property type="match status" value="1"/>
</dbReference>
<dbReference type="GO" id="GO:0018741">
    <property type="term" value="F:linear primary-alkylsulfatase activity"/>
    <property type="evidence" value="ECO:0007669"/>
    <property type="project" value="InterPro"/>
</dbReference>
<dbReference type="InterPro" id="IPR052195">
    <property type="entry name" value="Bact_Alkyl/Aryl-Sulfatase"/>
</dbReference>
<dbReference type="InterPro" id="IPR036527">
    <property type="entry name" value="SCP2_sterol-bd_dom_sf"/>
</dbReference>
<dbReference type="InterPro" id="IPR001279">
    <property type="entry name" value="Metallo-B-lactamas"/>
</dbReference>
<dbReference type="SMART" id="SM00849">
    <property type="entry name" value="Lactamase_B"/>
    <property type="match status" value="1"/>
</dbReference>
<dbReference type="Pfam" id="PF00753">
    <property type="entry name" value="Lactamase_B"/>
    <property type="match status" value="1"/>
</dbReference>
<evidence type="ECO:0000256" key="4">
    <source>
        <dbReference type="ARBA" id="ARBA00033751"/>
    </source>
</evidence>
<feature type="domain" description="Metallo-beta-lactamase" evidence="5">
    <location>
        <begin position="62"/>
        <end position="275"/>
    </location>
</feature>